<organism evidence="2 3">
    <name type="scientific">Planoprotostelium fungivorum</name>
    <dbReference type="NCBI Taxonomy" id="1890364"/>
    <lineage>
        <taxon>Eukaryota</taxon>
        <taxon>Amoebozoa</taxon>
        <taxon>Evosea</taxon>
        <taxon>Variosea</taxon>
        <taxon>Cavosteliida</taxon>
        <taxon>Cavosteliaceae</taxon>
        <taxon>Planoprotostelium</taxon>
    </lineage>
</organism>
<comment type="caution">
    <text evidence="2">The sequence shown here is derived from an EMBL/GenBank/DDBJ whole genome shotgun (WGS) entry which is preliminary data.</text>
</comment>
<protein>
    <submittedName>
        <fullName evidence="2">Uncharacterized protein</fullName>
    </submittedName>
</protein>
<feature type="transmembrane region" description="Helical" evidence="1">
    <location>
        <begin position="20"/>
        <end position="41"/>
    </location>
</feature>
<dbReference type="Proteomes" id="UP000241769">
    <property type="component" value="Unassembled WGS sequence"/>
</dbReference>
<evidence type="ECO:0000313" key="3">
    <source>
        <dbReference type="Proteomes" id="UP000241769"/>
    </source>
</evidence>
<sequence>MKGSDAPQYPKTHFSTFTRFLGQFFMGVSNSLGYLTVALLWSEFYPELYTRIGTKLIATVTKKD</sequence>
<keyword evidence="1" id="KW-1133">Transmembrane helix</keyword>
<gene>
    <name evidence="2" type="ORF">PROFUN_12098</name>
</gene>
<proteinExistence type="predicted"/>
<reference evidence="2 3" key="1">
    <citation type="journal article" date="2018" name="Genome Biol. Evol.">
        <title>Multiple Roots of Fruiting Body Formation in Amoebozoa.</title>
        <authorList>
            <person name="Hillmann F."/>
            <person name="Forbes G."/>
            <person name="Novohradska S."/>
            <person name="Ferling I."/>
            <person name="Riege K."/>
            <person name="Groth M."/>
            <person name="Westermann M."/>
            <person name="Marz M."/>
            <person name="Spaller T."/>
            <person name="Winckler T."/>
            <person name="Schaap P."/>
            <person name="Glockner G."/>
        </authorList>
    </citation>
    <scope>NUCLEOTIDE SEQUENCE [LARGE SCALE GENOMIC DNA]</scope>
    <source>
        <strain evidence="2 3">Jena</strain>
    </source>
</reference>
<keyword evidence="3" id="KW-1185">Reference proteome</keyword>
<evidence type="ECO:0000256" key="1">
    <source>
        <dbReference type="SAM" id="Phobius"/>
    </source>
</evidence>
<dbReference type="AlphaFoldDB" id="A0A2P6N8D5"/>
<keyword evidence="1" id="KW-0472">Membrane</keyword>
<dbReference type="EMBL" id="MDYQ01000157">
    <property type="protein sequence ID" value="PRP80212.1"/>
    <property type="molecule type" value="Genomic_DNA"/>
</dbReference>
<evidence type="ECO:0000313" key="2">
    <source>
        <dbReference type="EMBL" id="PRP80212.1"/>
    </source>
</evidence>
<dbReference type="InParanoid" id="A0A2P6N8D5"/>
<accession>A0A2P6N8D5</accession>
<name>A0A2P6N8D5_9EUKA</name>
<keyword evidence="1" id="KW-0812">Transmembrane</keyword>